<evidence type="ECO:0000256" key="1">
    <source>
        <dbReference type="SAM" id="Phobius"/>
    </source>
</evidence>
<reference evidence="2" key="1">
    <citation type="journal article" date="2014" name="Front. Microbiol.">
        <title>High frequency of phylogenetically diverse reductive dehalogenase-homologous genes in deep subseafloor sedimentary metagenomes.</title>
        <authorList>
            <person name="Kawai M."/>
            <person name="Futagami T."/>
            <person name="Toyoda A."/>
            <person name="Takaki Y."/>
            <person name="Nishi S."/>
            <person name="Hori S."/>
            <person name="Arai W."/>
            <person name="Tsubouchi T."/>
            <person name="Morono Y."/>
            <person name="Uchiyama I."/>
            <person name="Ito T."/>
            <person name="Fujiyama A."/>
            <person name="Inagaki F."/>
            <person name="Takami H."/>
        </authorList>
    </citation>
    <scope>NUCLEOTIDE SEQUENCE</scope>
    <source>
        <strain evidence="2">Expedition CK06-06</strain>
    </source>
</reference>
<feature type="transmembrane region" description="Helical" evidence="1">
    <location>
        <begin position="42"/>
        <end position="60"/>
    </location>
</feature>
<sequence>QEAVEFNLLSPILFYGMLIVFMLDLIYLASGTRVTVTVSERFKTSAEWSGVLIVLLYGILRNLTLLP</sequence>
<keyword evidence="1" id="KW-0812">Transmembrane</keyword>
<accession>X1NX58</accession>
<feature type="non-terminal residue" evidence="2">
    <location>
        <position position="1"/>
    </location>
</feature>
<keyword evidence="1" id="KW-1133">Transmembrane helix</keyword>
<dbReference type="AlphaFoldDB" id="X1NX58"/>
<protein>
    <submittedName>
        <fullName evidence="2">Uncharacterized protein</fullName>
    </submittedName>
</protein>
<gene>
    <name evidence="2" type="ORF">S06H3_33605</name>
</gene>
<evidence type="ECO:0000313" key="2">
    <source>
        <dbReference type="EMBL" id="GAI23249.1"/>
    </source>
</evidence>
<dbReference type="EMBL" id="BARV01020073">
    <property type="protein sequence ID" value="GAI23249.1"/>
    <property type="molecule type" value="Genomic_DNA"/>
</dbReference>
<comment type="caution">
    <text evidence="2">The sequence shown here is derived from an EMBL/GenBank/DDBJ whole genome shotgun (WGS) entry which is preliminary data.</text>
</comment>
<keyword evidence="1" id="KW-0472">Membrane</keyword>
<feature type="transmembrane region" description="Helical" evidence="1">
    <location>
        <begin position="12"/>
        <end position="30"/>
    </location>
</feature>
<name>X1NX58_9ZZZZ</name>
<organism evidence="2">
    <name type="scientific">marine sediment metagenome</name>
    <dbReference type="NCBI Taxonomy" id="412755"/>
    <lineage>
        <taxon>unclassified sequences</taxon>
        <taxon>metagenomes</taxon>
        <taxon>ecological metagenomes</taxon>
    </lineage>
</organism>
<proteinExistence type="predicted"/>